<dbReference type="HOGENOM" id="CLU_1963500_0_0_1"/>
<dbReference type="AlphaFoldDB" id="M1DLL7"/>
<dbReference type="EnsemblPlants" id="PGSC0003DMT400090971">
    <property type="protein sequence ID" value="PGSC0003DMT400090971"/>
    <property type="gene ID" value="PGSC0003DMG400040542"/>
</dbReference>
<dbReference type="InParanoid" id="M1DLL7"/>
<accession>M1DLL7</accession>
<protein>
    <submittedName>
        <fullName evidence="1">Uncharacterized protein</fullName>
    </submittedName>
</protein>
<evidence type="ECO:0000313" key="2">
    <source>
        <dbReference type="Proteomes" id="UP000011115"/>
    </source>
</evidence>
<sequence length="128" mass="14361">MFSRPRQKRERDDAGRSLLFLPVELAGVRQTWSCCQRWRLAGGPRQLLVHVLGIQITCRLVPDPYSAISVVQVLSIQISCRSVSDPYSAISVVQVLNIQIAYRSVPDPYSAISVVSPHSSRMIGMFYI</sequence>
<evidence type="ECO:0000313" key="1">
    <source>
        <dbReference type="EnsemblPlants" id="PGSC0003DMT400090971"/>
    </source>
</evidence>
<keyword evidence="2" id="KW-1185">Reference proteome</keyword>
<reference evidence="2" key="1">
    <citation type="journal article" date="2011" name="Nature">
        <title>Genome sequence and analysis of the tuber crop potato.</title>
        <authorList>
            <consortium name="The Potato Genome Sequencing Consortium"/>
        </authorList>
    </citation>
    <scope>NUCLEOTIDE SEQUENCE [LARGE SCALE GENOMIC DNA]</scope>
    <source>
        <strain evidence="2">cv. DM1-3 516 R44</strain>
    </source>
</reference>
<reference evidence="1" key="2">
    <citation type="submission" date="2015-06" db="UniProtKB">
        <authorList>
            <consortium name="EnsemblPlants"/>
        </authorList>
    </citation>
    <scope>IDENTIFICATION</scope>
    <source>
        <strain evidence="1">DM1-3 516 R44</strain>
    </source>
</reference>
<dbReference type="PaxDb" id="4113-PGSC0003DMT400090971"/>
<name>M1DLL7_SOLTU</name>
<proteinExistence type="predicted"/>
<dbReference type="Gramene" id="PGSC0003DMT400090971">
    <property type="protein sequence ID" value="PGSC0003DMT400090971"/>
    <property type="gene ID" value="PGSC0003DMG400040542"/>
</dbReference>
<organism evidence="1 2">
    <name type="scientific">Solanum tuberosum</name>
    <name type="common">Potato</name>
    <dbReference type="NCBI Taxonomy" id="4113"/>
    <lineage>
        <taxon>Eukaryota</taxon>
        <taxon>Viridiplantae</taxon>
        <taxon>Streptophyta</taxon>
        <taxon>Embryophyta</taxon>
        <taxon>Tracheophyta</taxon>
        <taxon>Spermatophyta</taxon>
        <taxon>Magnoliopsida</taxon>
        <taxon>eudicotyledons</taxon>
        <taxon>Gunneridae</taxon>
        <taxon>Pentapetalae</taxon>
        <taxon>asterids</taxon>
        <taxon>lamiids</taxon>
        <taxon>Solanales</taxon>
        <taxon>Solanaceae</taxon>
        <taxon>Solanoideae</taxon>
        <taxon>Solaneae</taxon>
        <taxon>Solanum</taxon>
    </lineage>
</organism>
<dbReference type="Proteomes" id="UP000011115">
    <property type="component" value="Unassembled WGS sequence"/>
</dbReference>